<proteinExistence type="predicted"/>
<feature type="chain" id="PRO_5014773824" description="EF-hand domain-containing protein" evidence="2">
    <location>
        <begin position="23"/>
        <end position="433"/>
    </location>
</feature>
<feature type="signal peptide" evidence="2">
    <location>
        <begin position="1"/>
        <end position="22"/>
    </location>
</feature>
<feature type="compositionally biased region" description="Polar residues" evidence="1">
    <location>
        <begin position="292"/>
        <end position="351"/>
    </location>
</feature>
<evidence type="ECO:0000313" key="4">
    <source>
        <dbReference type="Proteomes" id="UP000231960"/>
    </source>
</evidence>
<feature type="compositionally biased region" description="Polar residues" evidence="1">
    <location>
        <begin position="227"/>
        <end position="241"/>
    </location>
</feature>
<dbReference type="OrthoDB" id="939585at2"/>
<evidence type="ECO:0008006" key="5">
    <source>
        <dbReference type="Google" id="ProtNLM"/>
    </source>
</evidence>
<gene>
    <name evidence="3" type="ORF">CDL10_01720</name>
</gene>
<feature type="compositionally biased region" description="Low complexity" evidence="1">
    <location>
        <begin position="352"/>
        <end position="425"/>
    </location>
</feature>
<protein>
    <recommendedName>
        <fullName evidence="5">EF-hand domain-containing protein</fullName>
    </recommendedName>
</protein>
<name>A0A2M9R3C2_9FLAO</name>
<comment type="caution">
    <text evidence="3">The sequence shown here is derived from an EMBL/GenBank/DDBJ whole genome shotgun (WGS) entry which is preliminary data.</text>
</comment>
<dbReference type="AlphaFoldDB" id="A0A2M9R3C2"/>
<keyword evidence="2" id="KW-0732">Signal</keyword>
<dbReference type="RefSeq" id="WP_100676932.1">
    <property type="nucleotide sequence ID" value="NZ_NIPO01000001.1"/>
</dbReference>
<evidence type="ECO:0000256" key="1">
    <source>
        <dbReference type="SAM" id="MobiDB-lite"/>
    </source>
</evidence>
<keyword evidence="4" id="KW-1185">Reference proteome</keyword>
<dbReference type="EMBL" id="NIPO01000001">
    <property type="protein sequence ID" value="PJR03364.1"/>
    <property type="molecule type" value="Genomic_DNA"/>
</dbReference>
<feature type="compositionally biased region" description="Polar residues" evidence="1">
    <location>
        <begin position="251"/>
        <end position="261"/>
    </location>
</feature>
<sequence length="433" mass="48584">MKTLKYILLGLATVLFSVTTYAQRNTTAVVTANTADISDNLDLQAVASIFGDSRDLEDFEQRLNDPSLQLSNLDLNGDGYVDYLRVIEVADGNKRIVVVQSVLGQDLFQDVATIEIEKQRSSGKVYVQIVGDPFIYGPNYIYEPYYYRTPVFFDFFWATHYRPYYSPWYWGYYPTYFSYWAPMPIYTYHRHVHRHINTRNRYVYTENRRISRANNIYSSVSRRAYANSNPSRTFTSRNASVKNRHALESSRGISRNVNGVVNRSDNSRLNNNNRATTRSSVRQNGEGRSAVTRATGNTISRDNTARTSTRVRSDFNSEANTRARQNRVSSTIGNSGTRVNSSGNRATVRSNSTSTTPQRQRIQRSSTTTSRSYRAPASSTRSNARPSSSSSNISRSSSPSISRSSAPSMSRSSGSMSRSSGASSSRGGGRSSR</sequence>
<evidence type="ECO:0000256" key="2">
    <source>
        <dbReference type="SAM" id="SignalP"/>
    </source>
</evidence>
<organism evidence="3 4">
    <name type="scientific">Avrilella dinanensis</name>
    <dbReference type="NCBI Taxonomy" id="2008672"/>
    <lineage>
        <taxon>Bacteria</taxon>
        <taxon>Pseudomonadati</taxon>
        <taxon>Bacteroidota</taxon>
        <taxon>Flavobacteriia</taxon>
        <taxon>Flavobacteriales</taxon>
        <taxon>Flavobacteriaceae</taxon>
        <taxon>Avrilella</taxon>
    </lineage>
</organism>
<reference evidence="3 4" key="1">
    <citation type="submission" date="2017-06" db="EMBL/GenBank/DDBJ databases">
        <title>Description of Avrilella dinanensis gen. nov. sp. nov.</title>
        <authorList>
            <person name="Leyer C."/>
            <person name="Sassi M."/>
            <person name="Minet J."/>
            <person name="Kayal S."/>
            <person name="Cattoir V."/>
        </authorList>
    </citation>
    <scope>NUCLEOTIDE SEQUENCE [LARGE SCALE GENOMIC DNA]</scope>
    <source>
        <strain evidence="3 4">UR159</strain>
    </source>
</reference>
<accession>A0A2M9R3C2</accession>
<feature type="compositionally biased region" description="Low complexity" evidence="1">
    <location>
        <begin position="262"/>
        <end position="280"/>
    </location>
</feature>
<feature type="region of interest" description="Disordered" evidence="1">
    <location>
        <begin position="227"/>
        <end position="433"/>
    </location>
</feature>
<dbReference type="Proteomes" id="UP000231960">
    <property type="component" value="Unassembled WGS sequence"/>
</dbReference>
<evidence type="ECO:0000313" key="3">
    <source>
        <dbReference type="EMBL" id="PJR03364.1"/>
    </source>
</evidence>